<feature type="transmembrane region" description="Helical" evidence="5">
    <location>
        <begin position="21"/>
        <end position="42"/>
    </location>
</feature>
<name>A0A2V4VZS3_9GAMM</name>
<gene>
    <name evidence="7" type="ORF">DFP82_101187</name>
</gene>
<feature type="transmembrane region" description="Helical" evidence="5">
    <location>
        <begin position="338"/>
        <end position="359"/>
    </location>
</feature>
<dbReference type="RefSeq" id="WP_110921852.1">
    <property type="nucleotide sequence ID" value="NZ_QJSU01000001.1"/>
</dbReference>
<dbReference type="EMBL" id="QJSU01000001">
    <property type="protein sequence ID" value="PYE40874.1"/>
    <property type="molecule type" value="Genomic_DNA"/>
</dbReference>
<evidence type="ECO:0000256" key="1">
    <source>
        <dbReference type="ARBA" id="ARBA00004141"/>
    </source>
</evidence>
<sequence length="440" mass="50182">MRTDVATQQWKNSSVYALLKSKALLIALYFLIFIFGIAYGSGYKFYNGYRILQVALLFTLGFWALYQRQFIVSKVELLFFAFIALGSLFWDNALFIVTDLLLAYLLYKGFQALIYNALITKAVVLGSFVLFLMLPVGLFDYINSGLYRSDWYPLAWNIRIYNSYLFILSIFATWFYISTVKYRNIYLVFLFLALLAILLDAGRSAALAYTVFMVMVGICNRQVWRPLLVVYALAFCTYVGMSYTASLSVDSASSALQIARTTTSLRYDLWLHALECWLQSPLVGCGFYQLDNYEQFAAHPHNLVLQVLSETGLIGFGFLAFILFSILKHINWRAQNSYFVLAALVAIGVDSSLSGVHIYPITQIALLWLFVFLLKNPEFAHAAHFNLPQHNTSASNRYLSTAVMLVLAVMFCYLVINTSIFLEDMPSTPPRFWGYGYHLL</sequence>
<evidence type="ECO:0000256" key="3">
    <source>
        <dbReference type="ARBA" id="ARBA00022989"/>
    </source>
</evidence>
<comment type="caution">
    <text evidence="7">The sequence shown here is derived from an EMBL/GenBank/DDBJ whole genome shotgun (WGS) entry which is preliminary data.</text>
</comment>
<reference evidence="7 8" key="1">
    <citation type="submission" date="2018-06" db="EMBL/GenBank/DDBJ databases">
        <title>Genomic Encyclopedia of Type Strains, Phase III (KMG-III): the genomes of soil and plant-associated and newly described type strains.</title>
        <authorList>
            <person name="Whitman W."/>
        </authorList>
    </citation>
    <scope>NUCLEOTIDE SEQUENCE [LARGE SCALE GENOMIC DNA]</scope>
    <source>
        <strain evidence="7 8">CECT 5889</strain>
    </source>
</reference>
<accession>A0A2V4VZS3</accession>
<comment type="subcellular location">
    <subcellularLocation>
        <location evidence="1">Membrane</location>
        <topology evidence="1">Multi-pass membrane protein</topology>
    </subcellularLocation>
</comment>
<feature type="domain" description="O-antigen ligase-related" evidence="6">
    <location>
        <begin position="189"/>
        <end position="319"/>
    </location>
</feature>
<dbReference type="InterPro" id="IPR007016">
    <property type="entry name" value="O-antigen_ligase-rel_domated"/>
</dbReference>
<evidence type="ECO:0000313" key="8">
    <source>
        <dbReference type="Proteomes" id="UP000247746"/>
    </source>
</evidence>
<evidence type="ECO:0000256" key="2">
    <source>
        <dbReference type="ARBA" id="ARBA00022692"/>
    </source>
</evidence>
<protein>
    <submittedName>
        <fullName evidence="7">O-antigen ligase-like membrane protein</fullName>
    </submittedName>
</protein>
<evidence type="ECO:0000256" key="5">
    <source>
        <dbReference type="SAM" id="Phobius"/>
    </source>
</evidence>
<feature type="transmembrane region" description="Helical" evidence="5">
    <location>
        <begin position="78"/>
        <end position="107"/>
    </location>
</feature>
<feature type="transmembrane region" description="Helical" evidence="5">
    <location>
        <begin position="113"/>
        <end position="139"/>
    </location>
</feature>
<dbReference type="Proteomes" id="UP000247746">
    <property type="component" value="Unassembled WGS sequence"/>
</dbReference>
<keyword evidence="3 5" id="KW-1133">Transmembrane helix</keyword>
<dbReference type="Pfam" id="PF04932">
    <property type="entry name" value="Wzy_C"/>
    <property type="match status" value="1"/>
</dbReference>
<feature type="transmembrane region" description="Helical" evidence="5">
    <location>
        <begin position="230"/>
        <end position="249"/>
    </location>
</feature>
<feature type="transmembrane region" description="Helical" evidence="5">
    <location>
        <begin position="302"/>
        <end position="326"/>
    </location>
</feature>
<evidence type="ECO:0000259" key="6">
    <source>
        <dbReference type="Pfam" id="PF04932"/>
    </source>
</evidence>
<dbReference type="GO" id="GO:0016874">
    <property type="term" value="F:ligase activity"/>
    <property type="evidence" value="ECO:0007669"/>
    <property type="project" value="UniProtKB-KW"/>
</dbReference>
<dbReference type="GO" id="GO:0016020">
    <property type="term" value="C:membrane"/>
    <property type="evidence" value="ECO:0007669"/>
    <property type="project" value="UniProtKB-SubCell"/>
</dbReference>
<feature type="transmembrane region" description="Helical" evidence="5">
    <location>
        <begin position="365"/>
        <end position="387"/>
    </location>
</feature>
<feature type="transmembrane region" description="Helical" evidence="5">
    <location>
        <begin position="183"/>
        <end position="199"/>
    </location>
</feature>
<evidence type="ECO:0000256" key="4">
    <source>
        <dbReference type="ARBA" id="ARBA00023136"/>
    </source>
</evidence>
<keyword evidence="7" id="KW-0436">Ligase</keyword>
<organism evidence="7 8">
    <name type="scientific">Psychrobacter fozii</name>
    <dbReference type="NCBI Taxonomy" id="198480"/>
    <lineage>
        <taxon>Bacteria</taxon>
        <taxon>Pseudomonadati</taxon>
        <taxon>Pseudomonadota</taxon>
        <taxon>Gammaproteobacteria</taxon>
        <taxon>Moraxellales</taxon>
        <taxon>Moraxellaceae</taxon>
        <taxon>Psychrobacter</taxon>
    </lineage>
</organism>
<feature type="transmembrane region" description="Helical" evidence="5">
    <location>
        <begin position="48"/>
        <end position="66"/>
    </location>
</feature>
<dbReference type="OrthoDB" id="5735959at2"/>
<feature type="transmembrane region" description="Helical" evidence="5">
    <location>
        <begin position="160"/>
        <end position="177"/>
    </location>
</feature>
<keyword evidence="4 5" id="KW-0472">Membrane</keyword>
<feature type="transmembrane region" description="Helical" evidence="5">
    <location>
        <begin position="399"/>
        <end position="422"/>
    </location>
</feature>
<keyword evidence="8" id="KW-1185">Reference proteome</keyword>
<evidence type="ECO:0000313" key="7">
    <source>
        <dbReference type="EMBL" id="PYE40874.1"/>
    </source>
</evidence>
<keyword evidence="2 5" id="KW-0812">Transmembrane</keyword>
<dbReference type="AlphaFoldDB" id="A0A2V4VZS3"/>
<proteinExistence type="predicted"/>